<feature type="compositionally biased region" description="Basic and acidic residues" evidence="1">
    <location>
        <begin position="50"/>
        <end position="73"/>
    </location>
</feature>
<evidence type="ECO:0000313" key="3">
    <source>
        <dbReference type="Proteomes" id="UP001552299"/>
    </source>
</evidence>
<gene>
    <name evidence="2" type="ORF">M5K25_022820</name>
</gene>
<reference evidence="2 3" key="1">
    <citation type="journal article" date="2024" name="Plant Biotechnol. J.">
        <title>Dendrobium thyrsiflorum genome and its molecular insights into genes involved in important horticultural traits.</title>
        <authorList>
            <person name="Chen B."/>
            <person name="Wang J.Y."/>
            <person name="Zheng P.J."/>
            <person name="Li K.L."/>
            <person name="Liang Y.M."/>
            <person name="Chen X.F."/>
            <person name="Zhang C."/>
            <person name="Zhao X."/>
            <person name="He X."/>
            <person name="Zhang G.Q."/>
            <person name="Liu Z.J."/>
            <person name="Xu Q."/>
        </authorList>
    </citation>
    <scope>NUCLEOTIDE SEQUENCE [LARGE SCALE GENOMIC DNA]</scope>
    <source>
        <strain evidence="2">GZMU011</strain>
    </source>
</reference>
<comment type="caution">
    <text evidence="2">The sequence shown here is derived from an EMBL/GenBank/DDBJ whole genome shotgun (WGS) entry which is preliminary data.</text>
</comment>
<name>A0ABD0UDJ1_DENTH</name>
<feature type="region of interest" description="Disordered" evidence="1">
    <location>
        <begin position="262"/>
        <end position="310"/>
    </location>
</feature>
<feature type="region of interest" description="Disordered" evidence="1">
    <location>
        <begin position="1"/>
        <end position="73"/>
    </location>
</feature>
<evidence type="ECO:0000313" key="2">
    <source>
        <dbReference type="EMBL" id="KAL0908331.1"/>
    </source>
</evidence>
<dbReference type="Proteomes" id="UP001552299">
    <property type="component" value="Unassembled WGS sequence"/>
</dbReference>
<feature type="compositionally biased region" description="Acidic residues" evidence="1">
    <location>
        <begin position="282"/>
        <end position="291"/>
    </location>
</feature>
<sequence length="310" mass="34904">MAQSSIKTHKRQTYQHKQEWERITQESQLDTKQDEGRNSALEGESTMYRRKNEDWHKKRGEKPTSGDRSDSYLRVERTASGSAASSWRQCCRQIAFAKTTGSTEPEEEESRAPEHLRTTIAVIFIGLPPFEKENNTAEIKRALNRFLRQIHKGPEIAPNQLPVQRLPNRLVRFIALGTFEAGSKGSLPACRAGRPDCEPPVHTLHVETVAAVWQKPEPFARFDLVQTDRALRAVDHDGQLPDRVRSPTEVYRARWVPRAGTAVEAADDEANDEVEHKRTDNEGEDNGDDQYDVGADAVFDGFDGVDGDSG</sequence>
<feature type="compositionally biased region" description="Basic and acidic residues" evidence="1">
    <location>
        <begin position="16"/>
        <end position="37"/>
    </location>
</feature>
<dbReference type="AlphaFoldDB" id="A0ABD0UDJ1"/>
<feature type="compositionally biased region" description="Low complexity" evidence="1">
    <location>
        <begin position="292"/>
        <end position="302"/>
    </location>
</feature>
<keyword evidence="3" id="KW-1185">Reference proteome</keyword>
<dbReference type="EMBL" id="JANQDX010000017">
    <property type="protein sequence ID" value="KAL0908331.1"/>
    <property type="molecule type" value="Genomic_DNA"/>
</dbReference>
<accession>A0ABD0UDJ1</accession>
<evidence type="ECO:0000256" key="1">
    <source>
        <dbReference type="SAM" id="MobiDB-lite"/>
    </source>
</evidence>
<proteinExistence type="predicted"/>
<organism evidence="2 3">
    <name type="scientific">Dendrobium thyrsiflorum</name>
    <name type="common">Pinecone-like raceme dendrobium</name>
    <name type="synonym">Orchid</name>
    <dbReference type="NCBI Taxonomy" id="117978"/>
    <lineage>
        <taxon>Eukaryota</taxon>
        <taxon>Viridiplantae</taxon>
        <taxon>Streptophyta</taxon>
        <taxon>Embryophyta</taxon>
        <taxon>Tracheophyta</taxon>
        <taxon>Spermatophyta</taxon>
        <taxon>Magnoliopsida</taxon>
        <taxon>Liliopsida</taxon>
        <taxon>Asparagales</taxon>
        <taxon>Orchidaceae</taxon>
        <taxon>Epidendroideae</taxon>
        <taxon>Malaxideae</taxon>
        <taxon>Dendrobiinae</taxon>
        <taxon>Dendrobium</taxon>
    </lineage>
</organism>
<protein>
    <submittedName>
        <fullName evidence="2">Uncharacterized protein</fullName>
    </submittedName>
</protein>